<organism evidence="1 2">
    <name type="scientific">Jeongeupia chitinilytica</name>
    <dbReference type="NCBI Taxonomy" id="1041641"/>
    <lineage>
        <taxon>Bacteria</taxon>
        <taxon>Pseudomonadati</taxon>
        <taxon>Pseudomonadota</taxon>
        <taxon>Betaproteobacteria</taxon>
        <taxon>Neisseriales</taxon>
        <taxon>Chitinibacteraceae</taxon>
        <taxon>Jeongeupia</taxon>
    </lineage>
</organism>
<name>A0ABQ3H0V0_9NEIS</name>
<comment type="caution">
    <text evidence="1">The sequence shown here is derived from an EMBL/GenBank/DDBJ whole genome shotgun (WGS) entry which is preliminary data.</text>
</comment>
<proteinExistence type="predicted"/>
<evidence type="ECO:0000313" key="2">
    <source>
        <dbReference type="Proteomes" id="UP000604737"/>
    </source>
</evidence>
<dbReference type="EMBL" id="BMYO01000006">
    <property type="protein sequence ID" value="GHD64677.1"/>
    <property type="molecule type" value="Genomic_DNA"/>
</dbReference>
<reference evidence="2" key="1">
    <citation type="journal article" date="2019" name="Int. J. Syst. Evol. Microbiol.">
        <title>The Global Catalogue of Microorganisms (GCM) 10K type strain sequencing project: providing services to taxonomists for standard genome sequencing and annotation.</title>
        <authorList>
            <consortium name="The Broad Institute Genomics Platform"/>
            <consortium name="The Broad Institute Genome Sequencing Center for Infectious Disease"/>
            <person name="Wu L."/>
            <person name="Ma J."/>
        </authorList>
    </citation>
    <scope>NUCLEOTIDE SEQUENCE [LARGE SCALE GENOMIC DNA]</scope>
    <source>
        <strain evidence="2">KCTC 23701</strain>
    </source>
</reference>
<gene>
    <name evidence="1" type="ORF">GCM10007350_24250</name>
</gene>
<sequence>MCEAADAAGLLLDEGRMKTPQHERLHELRIIIATRPGLPATNPACREADKEILAIKTDDRNLGVLEFKCITVGHSFPETHLSPTPKSKHADWTE</sequence>
<accession>A0ABQ3H0V0</accession>
<keyword evidence="2" id="KW-1185">Reference proteome</keyword>
<evidence type="ECO:0000313" key="1">
    <source>
        <dbReference type="EMBL" id="GHD64677.1"/>
    </source>
</evidence>
<protein>
    <submittedName>
        <fullName evidence="1">Uncharacterized protein</fullName>
    </submittedName>
</protein>
<dbReference type="Proteomes" id="UP000604737">
    <property type="component" value="Unassembled WGS sequence"/>
</dbReference>